<keyword evidence="15" id="KW-1185">Reference proteome</keyword>
<dbReference type="InterPro" id="IPR049730">
    <property type="entry name" value="SNF2/RAD54-like_C"/>
</dbReference>
<gene>
    <name evidence="14" type="ORF">METBIDRAFT_77762</name>
</gene>
<dbReference type="AlphaFoldDB" id="A0A1A0HEJ4"/>
<dbReference type="PROSITE" id="PS50089">
    <property type="entry name" value="ZF_RING_2"/>
    <property type="match status" value="1"/>
</dbReference>
<evidence type="ECO:0000256" key="9">
    <source>
        <dbReference type="PROSITE-ProRule" id="PRU00175"/>
    </source>
</evidence>
<feature type="compositionally biased region" description="Low complexity" evidence="10">
    <location>
        <begin position="8"/>
        <end position="24"/>
    </location>
</feature>
<dbReference type="SUPFAM" id="SSF57850">
    <property type="entry name" value="RING/U-box"/>
    <property type="match status" value="1"/>
</dbReference>
<dbReference type="GO" id="GO:0000724">
    <property type="term" value="P:double-strand break repair via homologous recombination"/>
    <property type="evidence" value="ECO:0007669"/>
    <property type="project" value="TreeGrafter"/>
</dbReference>
<dbReference type="GO" id="GO:0004386">
    <property type="term" value="F:helicase activity"/>
    <property type="evidence" value="ECO:0007669"/>
    <property type="project" value="UniProtKB-KW"/>
</dbReference>
<dbReference type="InterPro" id="IPR001650">
    <property type="entry name" value="Helicase_C-like"/>
</dbReference>
<feature type="region of interest" description="Disordered" evidence="10">
    <location>
        <begin position="102"/>
        <end position="178"/>
    </location>
</feature>
<evidence type="ECO:0000256" key="6">
    <source>
        <dbReference type="ARBA" id="ARBA00022806"/>
    </source>
</evidence>
<dbReference type="PANTHER" id="PTHR45626:SF16">
    <property type="entry name" value="ATP-DEPENDENT HELICASE ULS1"/>
    <property type="match status" value="1"/>
</dbReference>
<evidence type="ECO:0000256" key="7">
    <source>
        <dbReference type="ARBA" id="ARBA00022833"/>
    </source>
</evidence>
<keyword evidence="4 9" id="KW-0863">Zinc-finger</keyword>
<feature type="domain" description="RING-type" evidence="11">
    <location>
        <begin position="847"/>
        <end position="894"/>
    </location>
</feature>
<dbReference type="GO" id="GO:0005524">
    <property type="term" value="F:ATP binding"/>
    <property type="evidence" value="ECO:0007669"/>
    <property type="project" value="UniProtKB-KW"/>
</dbReference>
<dbReference type="PANTHER" id="PTHR45626">
    <property type="entry name" value="TRANSCRIPTION TERMINATION FACTOR 2-RELATED"/>
    <property type="match status" value="1"/>
</dbReference>
<dbReference type="RefSeq" id="XP_018712818.1">
    <property type="nucleotide sequence ID" value="XM_018858758.1"/>
</dbReference>
<dbReference type="EMBL" id="LXTC01000002">
    <property type="protein sequence ID" value="OBA22322.1"/>
    <property type="molecule type" value="Genomic_DNA"/>
</dbReference>
<evidence type="ECO:0000256" key="1">
    <source>
        <dbReference type="ARBA" id="ARBA00007025"/>
    </source>
</evidence>
<dbReference type="PROSITE" id="PS51192">
    <property type="entry name" value="HELICASE_ATP_BIND_1"/>
    <property type="match status" value="1"/>
</dbReference>
<dbReference type="STRING" id="869754.A0A1A0HEJ4"/>
<dbReference type="GO" id="GO:0008270">
    <property type="term" value="F:zinc ion binding"/>
    <property type="evidence" value="ECO:0007669"/>
    <property type="project" value="UniProtKB-KW"/>
</dbReference>
<feature type="domain" description="Helicase C-terminal" evidence="13">
    <location>
        <begin position="944"/>
        <end position="1109"/>
    </location>
</feature>
<protein>
    <submittedName>
        <fullName evidence="14">Uncharacterized protein</fullName>
    </submittedName>
</protein>
<dbReference type="GO" id="GO:0005634">
    <property type="term" value="C:nucleus"/>
    <property type="evidence" value="ECO:0007669"/>
    <property type="project" value="TreeGrafter"/>
</dbReference>
<dbReference type="GO" id="GO:0016787">
    <property type="term" value="F:hydrolase activity"/>
    <property type="evidence" value="ECO:0007669"/>
    <property type="project" value="UniProtKB-KW"/>
</dbReference>
<evidence type="ECO:0000256" key="10">
    <source>
        <dbReference type="SAM" id="MobiDB-lite"/>
    </source>
</evidence>
<dbReference type="InterPro" id="IPR017907">
    <property type="entry name" value="Znf_RING_CS"/>
</dbReference>
<feature type="region of interest" description="Disordered" evidence="10">
    <location>
        <begin position="1"/>
        <end position="90"/>
    </location>
</feature>
<dbReference type="PROSITE" id="PS00518">
    <property type="entry name" value="ZF_RING_1"/>
    <property type="match status" value="1"/>
</dbReference>
<dbReference type="InterPro" id="IPR014001">
    <property type="entry name" value="Helicase_ATP-bd"/>
</dbReference>
<dbReference type="SMART" id="SM00184">
    <property type="entry name" value="RING"/>
    <property type="match status" value="1"/>
</dbReference>
<evidence type="ECO:0000313" key="15">
    <source>
        <dbReference type="Proteomes" id="UP000092555"/>
    </source>
</evidence>
<dbReference type="InterPro" id="IPR000330">
    <property type="entry name" value="SNF2_N"/>
</dbReference>
<dbReference type="GO" id="GO:0008094">
    <property type="term" value="F:ATP-dependent activity, acting on DNA"/>
    <property type="evidence" value="ECO:0007669"/>
    <property type="project" value="TreeGrafter"/>
</dbReference>
<dbReference type="InterPro" id="IPR027417">
    <property type="entry name" value="P-loop_NTPase"/>
</dbReference>
<name>A0A1A0HEJ4_9ASCO</name>
<keyword evidence="3" id="KW-0547">Nucleotide-binding</keyword>
<keyword evidence="8" id="KW-0067">ATP-binding</keyword>
<dbReference type="SUPFAM" id="SSF52540">
    <property type="entry name" value="P-loop containing nucleoside triphosphate hydrolases"/>
    <property type="match status" value="2"/>
</dbReference>
<dbReference type="InterPro" id="IPR038718">
    <property type="entry name" value="SNF2-like_sf"/>
</dbReference>
<dbReference type="Gene3D" id="3.40.50.300">
    <property type="entry name" value="P-loop containing nucleotide triphosphate hydrolases"/>
    <property type="match status" value="2"/>
</dbReference>
<dbReference type="GO" id="GO:0005737">
    <property type="term" value="C:cytoplasm"/>
    <property type="evidence" value="ECO:0007669"/>
    <property type="project" value="TreeGrafter"/>
</dbReference>
<dbReference type="InterPro" id="IPR013083">
    <property type="entry name" value="Znf_RING/FYVE/PHD"/>
</dbReference>
<feature type="compositionally biased region" description="Low complexity" evidence="10">
    <location>
        <begin position="78"/>
        <end position="90"/>
    </location>
</feature>
<dbReference type="PROSITE" id="PS51194">
    <property type="entry name" value="HELICASE_CTER"/>
    <property type="match status" value="1"/>
</dbReference>
<keyword evidence="7" id="KW-0862">Zinc</keyword>
<dbReference type="Proteomes" id="UP000092555">
    <property type="component" value="Unassembled WGS sequence"/>
</dbReference>
<dbReference type="InterPro" id="IPR050628">
    <property type="entry name" value="SNF2_RAD54_helicase_TF"/>
</dbReference>
<dbReference type="SMART" id="SM00487">
    <property type="entry name" value="DEXDc"/>
    <property type="match status" value="1"/>
</dbReference>
<evidence type="ECO:0000259" key="11">
    <source>
        <dbReference type="PROSITE" id="PS50089"/>
    </source>
</evidence>
<dbReference type="GeneID" id="30031734"/>
<dbReference type="Pfam" id="PF00176">
    <property type="entry name" value="SNF2-rel_dom"/>
    <property type="match status" value="1"/>
</dbReference>
<feature type="domain" description="Helicase ATP-binding" evidence="12">
    <location>
        <begin position="462"/>
        <end position="660"/>
    </location>
</feature>
<dbReference type="Gene3D" id="3.40.50.10810">
    <property type="entry name" value="Tandem AAA-ATPase domain"/>
    <property type="match status" value="1"/>
</dbReference>
<dbReference type="Gene3D" id="3.30.40.10">
    <property type="entry name" value="Zinc/RING finger domain, C3HC4 (zinc finger)"/>
    <property type="match status" value="1"/>
</dbReference>
<accession>A0A1A0HEJ4</accession>
<evidence type="ECO:0000256" key="5">
    <source>
        <dbReference type="ARBA" id="ARBA00022801"/>
    </source>
</evidence>
<evidence type="ECO:0000256" key="8">
    <source>
        <dbReference type="ARBA" id="ARBA00022840"/>
    </source>
</evidence>
<dbReference type="CDD" id="cd18793">
    <property type="entry name" value="SF2_C_SNF"/>
    <property type="match status" value="1"/>
</dbReference>
<comment type="similarity">
    <text evidence="1">Belongs to the SNF2/RAD54 helicase family.</text>
</comment>
<keyword evidence="5" id="KW-0378">Hydrolase</keyword>
<evidence type="ECO:0000256" key="4">
    <source>
        <dbReference type="ARBA" id="ARBA00022771"/>
    </source>
</evidence>
<evidence type="ECO:0000259" key="13">
    <source>
        <dbReference type="PROSITE" id="PS51194"/>
    </source>
</evidence>
<evidence type="ECO:0000313" key="14">
    <source>
        <dbReference type="EMBL" id="OBA22322.1"/>
    </source>
</evidence>
<evidence type="ECO:0000259" key="12">
    <source>
        <dbReference type="PROSITE" id="PS51192"/>
    </source>
</evidence>
<comment type="caution">
    <text evidence="14">The sequence shown here is derived from an EMBL/GenBank/DDBJ whole genome shotgun (WGS) entry which is preliminary data.</text>
</comment>
<keyword evidence="2" id="KW-0479">Metal-binding</keyword>
<evidence type="ECO:0000256" key="3">
    <source>
        <dbReference type="ARBA" id="ARBA00022741"/>
    </source>
</evidence>
<dbReference type="InterPro" id="IPR001841">
    <property type="entry name" value="Znf_RING"/>
</dbReference>
<evidence type="ECO:0000256" key="2">
    <source>
        <dbReference type="ARBA" id="ARBA00022723"/>
    </source>
</evidence>
<proteinExistence type="inferred from homology"/>
<organism evidence="14 15">
    <name type="scientific">Metschnikowia bicuspidata var. bicuspidata NRRL YB-4993</name>
    <dbReference type="NCBI Taxonomy" id="869754"/>
    <lineage>
        <taxon>Eukaryota</taxon>
        <taxon>Fungi</taxon>
        <taxon>Dikarya</taxon>
        <taxon>Ascomycota</taxon>
        <taxon>Saccharomycotina</taxon>
        <taxon>Pichiomycetes</taxon>
        <taxon>Metschnikowiaceae</taxon>
        <taxon>Metschnikowia</taxon>
    </lineage>
</organism>
<keyword evidence="6" id="KW-0347">Helicase</keyword>
<dbReference type="OrthoDB" id="423559at2759"/>
<sequence>MLAHSDDSVIVLSDDDSPAPAARAPRPDARARPRQAHWPAARTLRSSGTDGHWDPPQNTPRSRGNGARPVPVGPAAPLPKRARLPGAAPARNAPEHALFVAALDQSDLDRDAGPELQVRGRPGRHGAGAIGPREDRGPRVRGGPAQARQNEVVVISDSEDSGQEGGAGSSGRGLLPGTRPMARLARLGAGASSARDAGPADRFFSYSDDDFAAGEGFNEPSDDEIAILSKEEAERVGTFKKSTFDAPVQPAPGPYTQLPNLYNQPVPVFHAGAAAGDSPLTSHEDRVTHDYFLKFSPAKLHTYAHDLDKQVGRLQEETKAHFDDVRDTRRKILMLTSGQAALRDTYLHHVAETLRLADLLLQRLKKVRHYRAIAESVKNAKLAQHLAPVRLGPRGLAGADPAGYGANVNPYMLRPANGDQAHLEDLFKDLYREEKVEGMAPTPAALSIQLLDHQRRGLFWLMEKERAAQGCILADDMGLGKTVQTLAVMAASPPRDPACRTTLIVGPVSLLRQWAAEIKAKIKPSHAWRVASFHGQDRRRLASFAHLAEHDVVLVSYTTLASEFRQHFQQEMEAAQVTKHQNVLPPRGSGGQTYMSPFYSTDARFFRIVLDEAQYIRNKTSQASKATACLRGRHRMCLTGTPMQNTIEDLYPILRFLQCRPYDEEAKFKQDIAVPLKSTSDNFDDYDRNASMKKLRAVLLAVMLRRTKDSKVDGKPLVQLPEKTVTPVYVKMENEELEYYNALEKGIQKKARKLMVSSDGQGHSSFLTLLLRLRQACIHQFLVEVGELNAQENSESFHGTNWEQMYNRALTMSENVHKVLRDLTKKETDLTLNGLPQDERKELQHTCPMCLDVVGDDSIVILANCGHMICDGCASTLFILNGMIQEAPVCASCETFTSTTDIVDYTMYDKIFNMNYDFPKLQHICPTQRKFLIQRDQGFALSAKMEKTLDIIKEITDNTLDEKIIVFSHFTVTFDLMGHALKQDNIKYLRYDGSMNIDDKNNTINEFYQGAPRVLLISLKAGNVGLTLTCASHVVIMDPFWNPYVEDQAMDRAHRFGQERSVKVYRLLIRNSVEDRIMDLQERKKELIGSALDENALKSSSHLGRRELGYLFGLNSLQ</sequence>
<dbReference type="Pfam" id="PF00271">
    <property type="entry name" value="Helicase_C"/>
    <property type="match status" value="1"/>
</dbReference>
<dbReference type="SMART" id="SM00490">
    <property type="entry name" value="HELICc"/>
    <property type="match status" value="1"/>
</dbReference>
<dbReference type="CDD" id="cd18008">
    <property type="entry name" value="DEXDc_SHPRH-like"/>
    <property type="match status" value="1"/>
</dbReference>
<reference evidence="14 15" key="1">
    <citation type="submission" date="2016-05" db="EMBL/GenBank/DDBJ databases">
        <title>Comparative genomics of biotechnologically important yeasts.</title>
        <authorList>
            <consortium name="DOE Joint Genome Institute"/>
            <person name="Riley R."/>
            <person name="Haridas S."/>
            <person name="Wolfe K.H."/>
            <person name="Lopes M.R."/>
            <person name="Hittinger C.T."/>
            <person name="Goker M."/>
            <person name="Salamov A."/>
            <person name="Wisecaver J."/>
            <person name="Long T.M."/>
            <person name="Aerts A.L."/>
            <person name="Barry K."/>
            <person name="Choi C."/>
            <person name="Clum A."/>
            <person name="Coughlan A.Y."/>
            <person name="Deshpande S."/>
            <person name="Douglass A.P."/>
            <person name="Hanson S.J."/>
            <person name="Klenk H.-P."/>
            <person name="LaButti K."/>
            <person name="Lapidus A."/>
            <person name="Lindquist E."/>
            <person name="Lipzen A."/>
            <person name="Meier-kolthoff J.P."/>
            <person name="Ohm R.A."/>
            <person name="Otillar R.P."/>
            <person name="Pangilinan J."/>
            <person name="Peng Y."/>
            <person name="Rokas A."/>
            <person name="Rosa C.A."/>
            <person name="Scheuner C."/>
            <person name="Sibirny A.A."/>
            <person name="Slot J.C."/>
            <person name="Stielow J.B."/>
            <person name="Sun H."/>
            <person name="Kurtzman C.P."/>
            <person name="Blackwell M."/>
            <person name="Grigoriev I.V."/>
            <person name="Jeffries T.W."/>
        </authorList>
    </citation>
    <scope>NUCLEOTIDE SEQUENCE [LARGE SCALE GENOMIC DNA]</scope>
    <source>
        <strain evidence="14 15">NRRL YB-4993</strain>
    </source>
</reference>